<keyword evidence="5" id="KW-1185">Reference proteome</keyword>
<evidence type="ECO:0000313" key="5">
    <source>
        <dbReference type="Proteomes" id="UP001215549"/>
    </source>
</evidence>
<name>A0AA45W6I9_9RHOB</name>
<protein>
    <submittedName>
        <fullName evidence="2">Uncharacterized protein</fullName>
    </submittedName>
</protein>
<sequence length="98" mass="10690">MATSPFSTPCNQVSSEAQEPARIKSERLESILAGLAAELAQSNHEVSEALDRAIASISATRKQLDGIVPKTQKNTAQAGFVSPDDDFKPFFGRMWHEE</sequence>
<organism evidence="2 4">
    <name type="scientific">Paracoccus saliphilus</name>
    <dbReference type="NCBI Taxonomy" id="405559"/>
    <lineage>
        <taxon>Bacteria</taxon>
        <taxon>Pseudomonadati</taxon>
        <taxon>Pseudomonadota</taxon>
        <taxon>Alphaproteobacteria</taxon>
        <taxon>Rhodobacterales</taxon>
        <taxon>Paracoccaceae</taxon>
        <taxon>Paracoccus</taxon>
    </lineage>
</organism>
<evidence type="ECO:0000256" key="1">
    <source>
        <dbReference type="SAM" id="MobiDB-lite"/>
    </source>
</evidence>
<dbReference type="Proteomes" id="UP001215549">
    <property type="component" value="Chromosome"/>
</dbReference>
<feature type="compositionally biased region" description="Polar residues" evidence="1">
    <location>
        <begin position="1"/>
        <end position="17"/>
    </location>
</feature>
<proteinExistence type="predicted"/>
<evidence type="ECO:0000313" key="4">
    <source>
        <dbReference type="Proteomes" id="UP000186216"/>
    </source>
</evidence>
<accession>A0AA45W6I9</accession>
<reference evidence="3 5" key="2">
    <citation type="submission" date="2021-01" db="EMBL/GenBank/DDBJ databases">
        <title>Biogeographic distribution of Paracoccus.</title>
        <authorList>
            <person name="Hollensteiner J."/>
            <person name="Leineberger J."/>
            <person name="Brinkhoff T."/>
            <person name="Daniel R."/>
        </authorList>
    </citation>
    <scope>NUCLEOTIDE SEQUENCE [LARGE SCALE GENOMIC DNA]</scope>
    <source>
        <strain evidence="3 5">DSM 18447</strain>
    </source>
</reference>
<dbReference type="AlphaFoldDB" id="A0AA45W6I9"/>
<evidence type="ECO:0000313" key="2">
    <source>
        <dbReference type="EMBL" id="SIT02119.1"/>
    </source>
</evidence>
<dbReference type="EMBL" id="FTOU01000012">
    <property type="protein sequence ID" value="SIT02119.1"/>
    <property type="molecule type" value="Genomic_DNA"/>
</dbReference>
<dbReference type="RefSeq" id="WP_076527233.1">
    <property type="nucleotide sequence ID" value="NZ_CP067140.1"/>
</dbReference>
<dbReference type="Proteomes" id="UP000186216">
    <property type="component" value="Unassembled WGS sequence"/>
</dbReference>
<gene>
    <name evidence="3" type="ORF">JHX88_06525</name>
    <name evidence="2" type="ORF">SAMN05421772_112142</name>
</gene>
<evidence type="ECO:0000313" key="3">
    <source>
        <dbReference type="EMBL" id="WCR04380.1"/>
    </source>
</evidence>
<reference evidence="2 4" key="1">
    <citation type="submission" date="2017-01" db="EMBL/GenBank/DDBJ databases">
        <authorList>
            <person name="Varghese N."/>
            <person name="Submissions S."/>
        </authorList>
    </citation>
    <scope>NUCLEOTIDE SEQUENCE [LARGE SCALE GENOMIC DNA]</scope>
    <source>
        <strain evidence="2 4">DSM 18447</strain>
    </source>
</reference>
<feature type="region of interest" description="Disordered" evidence="1">
    <location>
        <begin position="1"/>
        <end position="21"/>
    </location>
</feature>
<dbReference type="EMBL" id="CP067140">
    <property type="protein sequence ID" value="WCR04380.1"/>
    <property type="molecule type" value="Genomic_DNA"/>
</dbReference>